<evidence type="ECO:0000256" key="3">
    <source>
        <dbReference type="ARBA" id="ARBA00004721"/>
    </source>
</evidence>
<dbReference type="Pfam" id="PF00067">
    <property type="entry name" value="p450"/>
    <property type="match status" value="1"/>
</dbReference>
<protein>
    <submittedName>
        <fullName evidence="14">Cytochrome P450</fullName>
    </submittedName>
</protein>
<dbReference type="AlphaFoldDB" id="A0AAD7JDC5"/>
<dbReference type="PANTHER" id="PTHR24305:SF166">
    <property type="entry name" value="CYTOCHROME P450 12A4, MITOCHONDRIAL-RELATED"/>
    <property type="match status" value="1"/>
</dbReference>
<keyword evidence="15" id="KW-1185">Reference proteome</keyword>
<dbReference type="PRINTS" id="PR00465">
    <property type="entry name" value="EP450IV"/>
</dbReference>
<evidence type="ECO:0000256" key="13">
    <source>
        <dbReference type="PIRSR" id="PIRSR602403-1"/>
    </source>
</evidence>
<keyword evidence="12" id="KW-0472">Membrane</keyword>
<dbReference type="GO" id="GO:0020037">
    <property type="term" value="F:heme binding"/>
    <property type="evidence" value="ECO:0007669"/>
    <property type="project" value="InterPro"/>
</dbReference>
<dbReference type="GO" id="GO:0004497">
    <property type="term" value="F:monooxygenase activity"/>
    <property type="evidence" value="ECO:0007669"/>
    <property type="project" value="UniProtKB-KW"/>
</dbReference>
<evidence type="ECO:0000256" key="7">
    <source>
        <dbReference type="ARBA" id="ARBA00022723"/>
    </source>
</evidence>
<keyword evidence="9" id="KW-0560">Oxidoreductase</keyword>
<evidence type="ECO:0000313" key="14">
    <source>
        <dbReference type="EMBL" id="KAJ7762310.1"/>
    </source>
</evidence>
<keyword evidence="5 13" id="KW-0349">Heme</keyword>
<evidence type="ECO:0000256" key="8">
    <source>
        <dbReference type="ARBA" id="ARBA00022989"/>
    </source>
</evidence>
<evidence type="ECO:0000256" key="1">
    <source>
        <dbReference type="ARBA" id="ARBA00001971"/>
    </source>
</evidence>
<gene>
    <name evidence="14" type="ORF">DFH07DRAFT_813876</name>
</gene>
<dbReference type="InterPro" id="IPR050121">
    <property type="entry name" value="Cytochrome_P450_monoxygenase"/>
</dbReference>
<dbReference type="Gene3D" id="1.10.630.10">
    <property type="entry name" value="Cytochrome P450"/>
    <property type="match status" value="1"/>
</dbReference>
<evidence type="ECO:0000256" key="10">
    <source>
        <dbReference type="ARBA" id="ARBA00023004"/>
    </source>
</evidence>
<keyword evidence="7 13" id="KW-0479">Metal-binding</keyword>
<evidence type="ECO:0000256" key="11">
    <source>
        <dbReference type="ARBA" id="ARBA00023033"/>
    </source>
</evidence>
<dbReference type="Proteomes" id="UP001215280">
    <property type="component" value="Unassembled WGS sequence"/>
</dbReference>
<proteinExistence type="inferred from homology"/>
<evidence type="ECO:0000256" key="2">
    <source>
        <dbReference type="ARBA" id="ARBA00004370"/>
    </source>
</evidence>
<evidence type="ECO:0000256" key="12">
    <source>
        <dbReference type="ARBA" id="ARBA00023136"/>
    </source>
</evidence>
<evidence type="ECO:0000256" key="9">
    <source>
        <dbReference type="ARBA" id="ARBA00023002"/>
    </source>
</evidence>
<evidence type="ECO:0000256" key="5">
    <source>
        <dbReference type="ARBA" id="ARBA00022617"/>
    </source>
</evidence>
<keyword evidence="8" id="KW-1133">Transmembrane helix</keyword>
<dbReference type="GO" id="GO:0016705">
    <property type="term" value="F:oxidoreductase activity, acting on paired donors, with incorporation or reduction of molecular oxygen"/>
    <property type="evidence" value="ECO:0007669"/>
    <property type="project" value="InterPro"/>
</dbReference>
<name>A0AAD7JDC5_9AGAR</name>
<evidence type="ECO:0000313" key="15">
    <source>
        <dbReference type="Proteomes" id="UP001215280"/>
    </source>
</evidence>
<reference evidence="14" key="1">
    <citation type="submission" date="2023-03" db="EMBL/GenBank/DDBJ databases">
        <title>Massive genome expansion in bonnet fungi (Mycena s.s.) driven by repeated elements and novel gene families across ecological guilds.</title>
        <authorList>
            <consortium name="Lawrence Berkeley National Laboratory"/>
            <person name="Harder C.B."/>
            <person name="Miyauchi S."/>
            <person name="Viragh M."/>
            <person name="Kuo A."/>
            <person name="Thoen E."/>
            <person name="Andreopoulos B."/>
            <person name="Lu D."/>
            <person name="Skrede I."/>
            <person name="Drula E."/>
            <person name="Henrissat B."/>
            <person name="Morin E."/>
            <person name="Kohler A."/>
            <person name="Barry K."/>
            <person name="LaButti K."/>
            <person name="Morin E."/>
            <person name="Salamov A."/>
            <person name="Lipzen A."/>
            <person name="Mereny Z."/>
            <person name="Hegedus B."/>
            <person name="Baldrian P."/>
            <person name="Stursova M."/>
            <person name="Weitz H."/>
            <person name="Taylor A."/>
            <person name="Grigoriev I.V."/>
            <person name="Nagy L.G."/>
            <person name="Martin F."/>
            <person name="Kauserud H."/>
        </authorList>
    </citation>
    <scope>NUCLEOTIDE SEQUENCE</scope>
    <source>
        <strain evidence="14">CBHHK188m</strain>
    </source>
</reference>
<feature type="binding site" description="axial binding residue" evidence="13">
    <location>
        <position position="477"/>
    </location>
    <ligand>
        <name>heme</name>
        <dbReference type="ChEBI" id="CHEBI:30413"/>
    </ligand>
    <ligandPart>
        <name>Fe</name>
        <dbReference type="ChEBI" id="CHEBI:18248"/>
    </ligandPart>
</feature>
<comment type="pathway">
    <text evidence="3">Secondary metabolite biosynthesis; terpenoid biosynthesis.</text>
</comment>
<keyword evidence="6" id="KW-0812">Transmembrane</keyword>
<comment type="subcellular location">
    <subcellularLocation>
        <location evidence="2">Membrane</location>
    </subcellularLocation>
</comment>
<comment type="caution">
    <text evidence="14">The sequence shown here is derived from an EMBL/GenBank/DDBJ whole genome shotgun (WGS) entry which is preliminary data.</text>
</comment>
<comment type="similarity">
    <text evidence="4">Belongs to the cytochrome P450 family.</text>
</comment>
<dbReference type="InterPro" id="IPR001128">
    <property type="entry name" value="Cyt_P450"/>
</dbReference>
<organism evidence="14 15">
    <name type="scientific">Mycena maculata</name>
    <dbReference type="NCBI Taxonomy" id="230809"/>
    <lineage>
        <taxon>Eukaryota</taxon>
        <taxon>Fungi</taxon>
        <taxon>Dikarya</taxon>
        <taxon>Basidiomycota</taxon>
        <taxon>Agaricomycotina</taxon>
        <taxon>Agaricomycetes</taxon>
        <taxon>Agaricomycetidae</taxon>
        <taxon>Agaricales</taxon>
        <taxon>Marasmiineae</taxon>
        <taxon>Mycenaceae</taxon>
        <taxon>Mycena</taxon>
    </lineage>
</organism>
<sequence>MGHEYLSRSSGILAVAALAAFLSLLNNSRRSRSSLVTQLPGPPAPSWLYGNMLQFVFPSIYGEFEFEWQKKYGSLYKIKGLFGEDRLMISDPVALQYIINNRAFIRAPSQLQMGKLVFGEGSVYCAEGEDHRRLRAALSPGFSPNVIRGFVPIFSDVVQRIVQEWDCLCSPDKPALVNVCDMLDHATLDVISETALGSPLNTVANPDHPLAQSHLNVLSTALSRSKIDIFSEAILPYIPTFMLRQGVRLPTAAFRALQRFRSVTNNMGSQLMQEKAEAHKAGVNQDNDMLSILIKGVFGQRKTKMTPNELAEQIRVILLGGQDTSADALAWCLYELAKDPEYQWKLRVEIEHFKGLSSSEGRPMEYDAMPLLNAFLKETLRVYSAAPYLDRIASEDLVIPLADGITTTSGERISCLPVRKGQFIAVAIASYHRLEALWGPDADEFKPSRWLDGDPCKGQALGPYAHLLTFVGGHRVCAGWRFAVLEMQAMLTELVVNFSFALSTGDAQQYTGAGYCQYIGAGYLQDI</sequence>
<accession>A0AAD7JDC5</accession>
<dbReference type="GO" id="GO:0016020">
    <property type="term" value="C:membrane"/>
    <property type="evidence" value="ECO:0007669"/>
    <property type="project" value="UniProtKB-SubCell"/>
</dbReference>
<evidence type="ECO:0000256" key="6">
    <source>
        <dbReference type="ARBA" id="ARBA00022692"/>
    </source>
</evidence>
<dbReference type="InterPro" id="IPR002403">
    <property type="entry name" value="Cyt_P450_E_grp-IV"/>
</dbReference>
<evidence type="ECO:0000256" key="4">
    <source>
        <dbReference type="ARBA" id="ARBA00010617"/>
    </source>
</evidence>
<dbReference type="EMBL" id="JARJLG010000043">
    <property type="protein sequence ID" value="KAJ7762310.1"/>
    <property type="molecule type" value="Genomic_DNA"/>
</dbReference>
<dbReference type="PRINTS" id="PR00385">
    <property type="entry name" value="P450"/>
</dbReference>
<dbReference type="SUPFAM" id="SSF48264">
    <property type="entry name" value="Cytochrome P450"/>
    <property type="match status" value="1"/>
</dbReference>
<dbReference type="PANTHER" id="PTHR24305">
    <property type="entry name" value="CYTOCHROME P450"/>
    <property type="match status" value="1"/>
</dbReference>
<dbReference type="GO" id="GO:0005506">
    <property type="term" value="F:iron ion binding"/>
    <property type="evidence" value="ECO:0007669"/>
    <property type="project" value="InterPro"/>
</dbReference>
<dbReference type="InterPro" id="IPR036396">
    <property type="entry name" value="Cyt_P450_sf"/>
</dbReference>
<keyword evidence="10 13" id="KW-0408">Iron</keyword>
<comment type="cofactor">
    <cofactor evidence="1 13">
        <name>heme</name>
        <dbReference type="ChEBI" id="CHEBI:30413"/>
    </cofactor>
</comment>
<keyword evidence="11" id="KW-0503">Monooxygenase</keyword>